<evidence type="ECO:0000313" key="1">
    <source>
        <dbReference type="EMBL" id="QNF31524.1"/>
    </source>
</evidence>
<accession>A0A7G7G2Z0</accession>
<organism evidence="1 2">
    <name type="scientific">Adhaeribacter swui</name>
    <dbReference type="NCBI Taxonomy" id="2086471"/>
    <lineage>
        <taxon>Bacteria</taxon>
        <taxon>Pseudomonadati</taxon>
        <taxon>Bacteroidota</taxon>
        <taxon>Cytophagia</taxon>
        <taxon>Cytophagales</taxon>
        <taxon>Hymenobacteraceae</taxon>
        <taxon>Adhaeribacter</taxon>
    </lineage>
</organism>
<name>A0A7G7G2Z0_9BACT</name>
<proteinExistence type="predicted"/>
<reference evidence="1 2" key="1">
    <citation type="journal article" date="2018" name="Int. J. Syst. Evol. Microbiol.">
        <title>Adhaeribacter swui sp. nov., isolated from wet mud.</title>
        <authorList>
            <person name="Kim D.U."/>
            <person name="Kim K.W."/>
            <person name="Kang M.S."/>
            <person name="Kim J.Y."/>
            <person name="Jang J.H."/>
            <person name="Kim M.K."/>
        </authorList>
    </citation>
    <scope>NUCLEOTIDE SEQUENCE [LARGE SCALE GENOMIC DNA]</scope>
    <source>
        <strain evidence="1 2">KCTC 52873</strain>
    </source>
</reference>
<protein>
    <recommendedName>
        <fullName evidence="3">Lipocalin family protein</fullName>
    </recommendedName>
</protein>
<dbReference type="Proteomes" id="UP000515237">
    <property type="component" value="Chromosome"/>
</dbReference>
<sequence length="150" mass="17194">MRILFFMSLLLGFLHLENQLKLTNPDLPDSSIQGRWAPKSMQTQYVVDSHLVHEEEHAPEKNKIYVFDNATVRVEYTGGHTVPGTYRIYNEDDRKKIVIQLPGTTATYNLIALTATSMVWQQDLDNTSYQAGTELKSAERAIYTQVFIKL</sequence>
<keyword evidence="2" id="KW-1185">Reference proteome</keyword>
<dbReference type="KEGG" id="aswu:HUW51_01830"/>
<dbReference type="EMBL" id="CP055156">
    <property type="protein sequence ID" value="QNF31524.1"/>
    <property type="molecule type" value="Genomic_DNA"/>
</dbReference>
<dbReference type="AlphaFoldDB" id="A0A7G7G2Z0"/>
<evidence type="ECO:0000313" key="2">
    <source>
        <dbReference type="Proteomes" id="UP000515237"/>
    </source>
</evidence>
<gene>
    <name evidence="1" type="ORF">HUW51_01830</name>
</gene>
<evidence type="ECO:0008006" key="3">
    <source>
        <dbReference type="Google" id="ProtNLM"/>
    </source>
</evidence>
<dbReference type="RefSeq" id="WP_185272298.1">
    <property type="nucleotide sequence ID" value="NZ_CP055156.1"/>
</dbReference>